<dbReference type="PROSITE" id="PS50853">
    <property type="entry name" value="FN3"/>
    <property type="match status" value="1"/>
</dbReference>
<evidence type="ECO:0000259" key="11">
    <source>
        <dbReference type="PROSITE" id="PS50853"/>
    </source>
</evidence>
<keyword evidence="6" id="KW-0720">Serine protease</keyword>
<feature type="disulfide bond" evidence="9">
    <location>
        <begin position="144"/>
        <end position="171"/>
    </location>
</feature>
<dbReference type="PRINTS" id="PR00722">
    <property type="entry name" value="CHYMOTRYPSIN"/>
</dbReference>
<feature type="disulfide bond" evidence="9">
    <location>
        <begin position="388"/>
        <end position="415"/>
    </location>
</feature>
<evidence type="ECO:0000259" key="10">
    <source>
        <dbReference type="PROSITE" id="PS50240"/>
    </source>
</evidence>
<dbReference type="GO" id="GO:0004252">
    <property type="term" value="F:serine-type endopeptidase activity"/>
    <property type="evidence" value="ECO:0007669"/>
    <property type="project" value="InterPro"/>
</dbReference>
<evidence type="ECO:0000313" key="14">
    <source>
        <dbReference type="Proteomes" id="UP000807504"/>
    </source>
</evidence>
<dbReference type="GO" id="GO:0006508">
    <property type="term" value="P:proteolysis"/>
    <property type="evidence" value="ECO:0007669"/>
    <property type="project" value="UniProtKB-KW"/>
</dbReference>
<keyword evidence="3" id="KW-0732">Signal</keyword>
<dbReference type="Pfam" id="PF00084">
    <property type="entry name" value="Sushi"/>
    <property type="match status" value="5"/>
</dbReference>
<dbReference type="Pfam" id="PF00041">
    <property type="entry name" value="fn3"/>
    <property type="match status" value="1"/>
</dbReference>
<dbReference type="Gene3D" id="2.40.10.10">
    <property type="entry name" value="Trypsin-like serine proteases"/>
    <property type="match status" value="2"/>
</dbReference>
<dbReference type="EMBL" id="JABXBU010002227">
    <property type="protein sequence ID" value="KAF8774136.1"/>
    <property type="molecule type" value="Genomic_DNA"/>
</dbReference>
<name>A0A8T0EN91_ARGBR</name>
<dbReference type="SMART" id="SM00020">
    <property type="entry name" value="Tryp_SPc"/>
    <property type="match status" value="1"/>
</dbReference>
<reference evidence="13" key="1">
    <citation type="journal article" date="2020" name="bioRxiv">
        <title>Chromosome-level reference genome of the European wasp spider Argiope bruennichi: a resource for studies on range expansion and evolutionary adaptation.</title>
        <authorList>
            <person name="Sheffer M.M."/>
            <person name="Hoppe A."/>
            <person name="Krehenwinkel H."/>
            <person name="Uhl G."/>
            <person name="Kuss A.W."/>
            <person name="Jensen L."/>
            <person name="Jensen C."/>
            <person name="Gillespie R.G."/>
            <person name="Hoff K.J."/>
            <person name="Prost S."/>
        </authorList>
    </citation>
    <scope>NUCLEOTIDE SEQUENCE</scope>
</reference>
<dbReference type="CDD" id="cd00190">
    <property type="entry name" value="Tryp_SPc"/>
    <property type="match status" value="1"/>
</dbReference>
<organism evidence="13 14">
    <name type="scientific">Argiope bruennichi</name>
    <name type="common">Wasp spider</name>
    <name type="synonym">Aranea bruennichi</name>
    <dbReference type="NCBI Taxonomy" id="94029"/>
    <lineage>
        <taxon>Eukaryota</taxon>
        <taxon>Metazoa</taxon>
        <taxon>Ecdysozoa</taxon>
        <taxon>Arthropoda</taxon>
        <taxon>Chelicerata</taxon>
        <taxon>Arachnida</taxon>
        <taxon>Araneae</taxon>
        <taxon>Araneomorphae</taxon>
        <taxon>Entelegynae</taxon>
        <taxon>Araneoidea</taxon>
        <taxon>Araneidae</taxon>
        <taxon>Argiope</taxon>
    </lineage>
</organism>
<sequence>MKYWRKTYVPGGLTARHFNLNTSCLTSLKDPVANCSDPGIVPFGYRRLINGIRSKSNRIYTFGQSLQYFCNQGYELVGNNVLTCLSSGQWTSQTPSCQRISIADTSSRQPFFCGYPDQKPNSRLITYASGGGTFPPGALFTYACNDGYYTRDPLVAICLPSGQWNTSAPTCIRIVAPTTTPQSFCTYPEMDETGMIIEPFLDAQERRRPFPPGSKITFDCEEGYEMVGDEWKIYCKLKGQWTSDPPICVDISTYEDTLVPEAVMGGCPVPTVDPNGAMEDIPPDDPRRLGQGFDAGSPVNFTCNDGYELEGSNMIICLRNGRWNFPPPTCRSNLPPVRTAIANIVKCTDPGAIANGGVVVLYSIARVNRTSSVGPLTYPVGTRLTYACVNGYSLQGERQLNCRTTGEWSGEKPICAAIPSQPRDLHEKISTSTSIEVEWKEPSPANNPITNYTVRWINLGNDAMNSMRAATVAGFGNWTEPLVIQTKISDCGRPSIGISDSSFRNTLTVPEEWPWTVAISQKNTDKLLCGGALLDDKTVLTVAHCVRPNREYTLFFGAQELIKGNNNTLVQERESCRTVLHPEFNQRTFENDIALVNFEPPVQFTEKIRPICLPTSDSTARNVVPETKGFVSGWESTTRGPPSKVMQKIQIPVVSEPTCKEAHRKKRLTLPITPGMFCAGLEEGVPGFCSMASGSPMVFYNPVEDHYTLEGLVSWGASSPCVKKENYITMTKVENFTSWVLENQQVKESCNKSDR</sequence>
<dbReference type="SUPFAM" id="SSF49265">
    <property type="entry name" value="Fibronectin type III"/>
    <property type="match status" value="1"/>
</dbReference>
<dbReference type="InterPro" id="IPR001254">
    <property type="entry name" value="Trypsin_dom"/>
</dbReference>
<dbReference type="SMART" id="SM00032">
    <property type="entry name" value="CCP"/>
    <property type="match status" value="5"/>
</dbReference>
<comment type="caution">
    <text evidence="13">The sequence shown here is derived from an EMBL/GenBank/DDBJ whole genome shotgun (WGS) entry which is preliminary data.</text>
</comment>
<evidence type="ECO:0000256" key="9">
    <source>
        <dbReference type="PROSITE-ProRule" id="PRU00302"/>
    </source>
</evidence>
<accession>A0A8T0EN91</accession>
<feature type="domain" description="Sushi" evidence="12">
    <location>
        <begin position="183"/>
        <end position="250"/>
    </location>
</feature>
<proteinExistence type="predicted"/>
<dbReference type="Proteomes" id="UP000807504">
    <property type="component" value="Unassembled WGS sequence"/>
</dbReference>
<reference evidence="13" key="2">
    <citation type="submission" date="2020-06" db="EMBL/GenBank/DDBJ databases">
        <authorList>
            <person name="Sheffer M."/>
        </authorList>
    </citation>
    <scope>NUCLEOTIDE SEQUENCE</scope>
</reference>
<dbReference type="Gene3D" id="2.60.40.10">
    <property type="entry name" value="Immunoglobulins"/>
    <property type="match status" value="1"/>
</dbReference>
<dbReference type="InterPro" id="IPR013783">
    <property type="entry name" value="Ig-like_fold"/>
</dbReference>
<dbReference type="CDD" id="cd00063">
    <property type="entry name" value="FN3"/>
    <property type="match status" value="1"/>
</dbReference>
<dbReference type="Gene3D" id="2.10.70.10">
    <property type="entry name" value="Complement Module, domain 1"/>
    <property type="match status" value="5"/>
</dbReference>
<evidence type="ECO:0000256" key="4">
    <source>
        <dbReference type="ARBA" id="ARBA00022737"/>
    </source>
</evidence>
<feature type="domain" description="Fibronectin type-III" evidence="11">
    <location>
        <begin position="421"/>
        <end position="512"/>
    </location>
</feature>
<dbReference type="InterPro" id="IPR036116">
    <property type="entry name" value="FN3_sf"/>
</dbReference>
<keyword evidence="5" id="KW-0378">Hydrolase</keyword>
<dbReference type="PANTHER" id="PTHR46393">
    <property type="entry name" value="SUSHI DOMAIN-CONTAINING PROTEIN"/>
    <property type="match status" value="1"/>
</dbReference>
<dbReference type="PANTHER" id="PTHR46393:SF7">
    <property type="entry name" value="COMPLEMENT C2"/>
    <property type="match status" value="1"/>
</dbReference>
<dbReference type="SUPFAM" id="SSF57535">
    <property type="entry name" value="Complement control module/SCR domain"/>
    <property type="match status" value="5"/>
</dbReference>
<dbReference type="InterPro" id="IPR001314">
    <property type="entry name" value="Peptidase_S1A"/>
</dbReference>
<evidence type="ECO:0000313" key="13">
    <source>
        <dbReference type="EMBL" id="KAF8774136.1"/>
    </source>
</evidence>
<evidence type="ECO:0000256" key="5">
    <source>
        <dbReference type="ARBA" id="ARBA00022801"/>
    </source>
</evidence>
<evidence type="ECO:0000256" key="2">
    <source>
        <dbReference type="ARBA" id="ARBA00022670"/>
    </source>
</evidence>
<feature type="domain" description="Peptidase S1" evidence="10">
    <location>
        <begin position="498"/>
        <end position="745"/>
    </location>
</feature>
<evidence type="ECO:0000259" key="12">
    <source>
        <dbReference type="PROSITE" id="PS50923"/>
    </source>
</evidence>
<dbReference type="Pfam" id="PF00089">
    <property type="entry name" value="Trypsin"/>
    <property type="match status" value="1"/>
</dbReference>
<comment type="caution">
    <text evidence="9">Lacks conserved residue(s) required for the propagation of feature annotation.</text>
</comment>
<keyword evidence="4" id="KW-0677">Repeat</keyword>
<keyword evidence="2" id="KW-0645">Protease</keyword>
<evidence type="ECO:0000256" key="8">
    <source>
        <dbReference type="ARBA" id="ARBA00023180"/>
    </source>
</evidence>
<keyword evidence="14" id="KW-1185">Reference proteome</keyword>
<dbReference type="PROSITE" id="PS50240">
    <property type="entry name" value="TRYPSIN_DOM"/>
    <property type="match status" value="1"/>
</dbReference>
<keyword evidence="8" id="KW-0325">Glycoprotein</keyword>
<evidence type="ECO:0000256" key="3">
    <source>
        <dbReference type="ARBA" id="ARBA00022729"/>
    </source>
</evidence>
<dbReference type="InterPro" id="IPR043504">
    <property type="entry name" value="Peptidase_S1_PA_chymotrypsin"/>
</dbReference>
<evidence type="ECO:0000256" key="1">
    <source>
        <dbReference type="ARBA" id="ARBA00022659"/>
    </source>
</evidence>
<dbReference type="FunFam" id="2.40.10.10:FF:000060">
    <property type="entry name" value="Acrosin"/>
    <property type="match status" value="1"/>
</dbReference>
<gene>
    <name evidence="13" type="ORF">HNY73_016719</name>
</gene>
<dbReference type="SUPFAM" id="SSF50494">
    <property type="entry name" value="Trypsin-like serine proteases"/>
    <property type="match status" value="1"/>
</dbReference>
<feature type="domain" description="Sushi" evidence="12">
    <location>
        <begin position="265"/>
        <end position="332"/>
    </location>
</feature>
<feature type="domain" description="Sushi" evidence="12">
    <location>
        <begin position="111"/>
        <end position="173"/>
    </location>
</feature>
<keyword evidence="1 9" id="KW-0768">Sushi</keyword>
<protein>
    <submittedName>
        <fullName evidence="13">Limulus clotting factor C like protein</fullName>
    </submittedName>
</protein>
<dbReference type="InterPro" id="IPR009003">
    <property type="entry name" value="Peptidase_S1_PA"/>
</dbReference>
<dbReference type="AlphaFoldDB" id="A0A8T0EN91"/>
<dbReference type="PROSITE" id="PS50923">
    <property type="entry name" value="SUSHI"/>
    <property type="match status" value="5"/>
</dbReference>
<feature type="domain" description="Sushi" evidence="12">
    <location>
        <begin position="33"/>
        <end position="99"/>
    </location>
</feature>
<evidence type="ECO:0000256" key="6">
    <source>
        <dbReference type="ARBA" id="ARBA00022825"/>
    </source>
</evidence>
<dbReference type="InterPro" id="IPR000436">
    <property type="entry name" value="Sushi_SCR_CCP_dom"/>
</dbReference>
<feature type="disulfide bond" evidence="9">
    <location>
        <begin position="303"/>
        <end position="330"/>
    </location>
</feature>
<evidence type="ECO:0000256" key="7">
    <source>
        <dbReference type="ARBA" id="ARBA00023157"/>
    </source>
</evidence>
<dbReference type="InterPro" id="IPR035976">
    <property type="entry name" value="Sushi/SCR/CCP_sf"/>
</dbReference>
<dbReference type="InterPro" id="IPR003961">
    <property type="entry name" value="FN3_dom"/>
</dbReference>
<feature type="domain" description="Sushi" evidence="12">
    <location>
        <begin position="345"/>
        <end position="417"/>
    </location>
</feature>
<keyword evidence="7 9" id="KW-1015">Disulfide bond</keyword>
<feature type="disulfide bond" evidence="9">
    <location>
        <begin position="70"/>
        <end position="97"/>
    </location>
</feature>
<dbReference type="CDD" id="cd00033">
    <property type="entry name" value="CCP"/>
    <property type="match status" value="5"/>
</dbReference>